<feature type="compositionally biased region" description="Acidic residues" evidence="1">
    <location>
        <begin position="405"/>
        <end position="423"/>
    </location>
</feature>
<feature type="region of interest" description="Disordered" evidence="1">
    <location>
        <begin position="477"/>
        <end position="497"/>
    </location>
</feature>
<keyword evidence="2" id="KW-0472">Membrane</keyword>
<dbReference type="InterPro" id="IPR004843">
    <property type="entry name" value="Calcineurin-like_PHP"/>
</dbReference>
<evidence type="ECO:0000313" key="5">
    <source>
        <dbReference type="Proteomes" id="UP001174997"/>
    </source>
</evidence>
<dbReference type="InterPro" id="IPR029052">
    <property type="entry name" value="Metallo-depent_PP-like"/>
</dbReference>
<dbReference type="Pfam" id="PF00149">
    <property type="entry name" value="Metallophos"/>
    <property type="match status" value="1"/>
</dbReference>
<evidence type="ECO:0000313" key="4">
    <source>
        <dbReference type="EMBL" id="KAK0668144.1"/>
    </source>
</evidence>
<dbReference type="Gene3D" id="3.60.21.10">
    <property type="match status" value="1"/>
</dbReference>
<dbReference type="EMBL" id="JAULSY010000061">
    <property type="protein sequence ID" value="KAK0668144.1"/>
    <property type="molecule type" value="Genomic_DNA"/>
</dbReference>
<organism evidence="4 5">
    <name type="scientific">Cercophora samala</name>
    <dbReference type="NCBI Taxonomy" id="330535"/>
    <lineage>
        <taxon>Eukaryota</taxon>
        <taxon>Fungi</taxon>
        <taxon>Dikarya</taxon>
        <taxon>Ascomycota</taxon>
        <taxon>Pezizomycotina</taxon>
        <taxon>Sordariomycetes</taxon>
        <taxon>Sordariomycetidae</taxon>
        <taxon>Sordariales</taxon>
        <taxon>Lasiosphaeriaceae</taxon>
        <taxon>Cercophora</taxon>
    </lineage>
</organism>
<name>A0AA39ZBX6_9PEZI</name>
<evidence type="ECO:0000256" key="2">
    <source>
        <dbReference type="SAM" id="Phobius"/>
    </source>
</evidence>
<dbReference type="GO" id="GO:0006798">
    <property type="term" value="P:polyphosphate catabolic process"/>
    <property type="evidence" value="ECO:0007669"/>
    <property type="project" value="TreeGrafter"/>
</dbReference>
<accession>A0AA39ZBX6</accession>
<feature type="region of interest" description="Disordered" evidence="1">
    <location>
        <begin position="74"/>
        <end position="135"/>
    </location>
</feature>
<dbReference type="PANTHER" id="PTHR42850:SF4">
    <property type="entry name" value="ZINC-DEPENDENT ENDOPOLYPHOSPHATASE"/>
    <property type="match status" value="1"/>
</dbReference>
<evidence type="ECO:0000256" key="1">
    <source>
        <dbReference type="SAM" id="MobiDB-lite"/>
    </source>
</evidence>
<keyword evidence="2" id="KW-0812">Transmembrane</keyword>
<proteinExistence type="predicted"/>
<dbReference type="GO" id="GO:0016791">
    <property type="term" value="F:phosphatase activity"/>
    <property type="evidence" value="ECO:0007669"/>
    <property type="project" value="TreeGrafter"/>
</dbReference>
<comment type="caution">
    <text evidence="4">The sequence shown here is derived from an EMBL/GenBank/DDBJ whole genome shotgun (WGS) entry which is preliminary data.</text>
</comment>
<dbReference type="SUPFAM" id="SSF56300">
    <property type="entry name" value="Metallo-dependent phosphatases"/>
    <property type="match status" value="1"/>
</dbReference>
<reference evidence="4" key="1">
    <citation type="submission" date="2023-06" db="EMBL/GenBank/DDBJ databases">
        <title>Genome-scale phylogeny and comparative genomics of the fungal order Sordariales.</title>
        <authorList>
            <consortium name="Lawrence Berkeley National Laboratory"/>
            <person name="Hensen N."/>
            <person name="Bonometti L."/>
            <person name="Westerberg I."/>
            <person name="Brannstrom I.O."/>
            <person name="Guillou S."/>
            <person name="Cros-Aarteil S."/>
            <person name="Calhoun S."/>
            <person name="Haridas S."/>
            <person name="Kuo A."/>
            <person name="Mondo S."/>
            <person name="Pangilinan J."/>
            <person name="Riley R."/>
            <person name="Labutti K."/>
            <person name="Andreopoulos B."/>
            <person name="Lipzen A."/>
            <person name="Chen C."/>
            <person name="Yanf M."/>
            <person name="Daum C."/>
            <person name="Ng V."/>
            <person name="Clum A."/>
            <person name="Steindorff A."/>
            <person name="Ohm R."/>
            <person name="Martin F."/>
            <person name="Silar P."/>
            <person name="Natvig D."/>
            <person name="Lalanne C."/>
            <person name="Gautier V."/>
            <person name="Ament-Velasquez S.L."/>
            <person name="Kruys A."/>
            <person name="Hutchinson M.I."/>
            <person name="Powell A.J."/>
            <person name="Barry K."/>
            <person name="Miller A.N."/>
            <person name="Grigoriev I.V."/>
            <person name="Debuchy R."/>
            <person name="Gladieux P."/>
            <person name="Thoren M.H."/>
            <person name="Johannesson H."/>
        </authorList>
    </citation>
    <scope>NUCLEOTIDE SEQUENCE</scope>
    <source>
        <strain evidence="4">CBS 307.81</strain>
    </source>
</reference>
<evidence type="ECO:0000259" key="3">
    <source>
        <dbReference type="Pfam" id="PF00149"/>
    </source>
</evidence>
<sequence>MPAITNLFNRQPPRRTLFIIFGTLSFLTLCIFTIHFSILNQLSTLRVFETIGGGHHKPHHQQQAAGEVLVTVTPPTQGQEDGQSGMTSSGSRGAPHMEPQPRPQPPSQDINMDTNNLIMNPSQHPMGGASVSAAEQEDMDLTTNKHKHHKHPPPPPLNLISPLPPSHPPPRRLIIISDVHGHLLPLQKLLYSKLNFSPTSGDHAIFVGDLVTKGPDSKGVVALAMSIGASAVRGNHEDRVLAAAYGLKKLDYWPQQQDDNDDPVEAEGKKERDRQREHQKDEHAKSVAKSLSKSQLKWLAERPVILRVGQLGGPHRLSTEQNHHKHHKNGKKKKGGDDSEEEDEGPPQPWNSFNEVVVVHGGLVPGVELEKQDPWAVMNMRSLIYAPSYKSNGNNNKHHRNGKEGEEEEEEVPVPVDSTDDGEPWSKAWNRHQNHLPSPSPSSSSNDQPPHQKKTIVIYGHDARRGLQVDPQVDITPYFQKQKGSHNSKKGSRPNKERGIRYAFGLDSGCGHGKKLTAMVINLPTTTTTTTTSQEQGNEEGEIKHEIVHVGCDDMST</sequence>
<dbReference type="PANTHER" id="PTHR42850">
    <property type="entry name" value="METALLOPHOSPHOESTERASE"/>
    <property type="match status" value="1"/>
</dbReference>
<feature type="transmembrane region" description="Helical" evidence="2">
    <location>
        <begin position="17"/>
        <end position="38"/>
    </location>
</feature>
<feature type="domain" description="Calcineurin-like phosphoesterase" evidence="3">
    <location>
        <begin position="172"/>
        <end position="303"/>
    </location>
</feature>
<feature type="compositionally biased region" description="Basic residues" evidence="1">
    <location>
        <begin position="483"/>
        <end position="493"/>
    </location>
</feature>
<dbReference type="GO" id="GO:0000298">
    <property type="term" value="F:endopolyphosphatase activity"/>
    <property type="evidence" value="ECO:0007669"/>
    <property type="project" value="TreeGrafter"/>
</dbReference>
<dbReference type="InterPro" id="IPR050126">
    <property type="entry name" value="Ap4A_hydrolase"/>
</dbReference>
<feature type="compositionally biased region" description="Basic residues" evidence="1">
    <location>
        <begin position="323"/>
        <end position="334"/>
    </location>
</feature>
<dbReference type="Proteomes" id="UP001174997">
    <property type="component" value="Unassembled WGS sequence"/>
</dbReference>
<keyword evidence="5" id="KW-1185">Reference proteome</keyword>
<dbReference type="GO" id="GO:0005737">
    <property type="term" value="C:cytoplasm"/>
    <property type="evidence" value="ECO:0007669"/>
    <property type="project" value="TreeGrafter"/>
</dbReference>
<feature type="compositionally biased region" description="Basic and acidic residues" evidence="1">
    <location>
        <begin position="266"/>
        <end position="285"/>
    </location>
</feature>
<feature type="compositionally biased region" description="Polar residues" evidence="1">
    <location>
        <begin position="74"/>
        <end position="91"/>
    </location>
</feature>
<keyword evidence="2" id="KW-1133">Transmembrane helix</keyword>
<feature type="region of interest" description="Disordered" evidence="1">
    <location>
        <begin position="387"/>
        <end position="452"/>
    </location>
</feature>
<feature type="region of interest" description="Disordered" evidence="1">
    <location>
        <begin position="313"/>
        <end position="352"/>
    </location>
</feature>
<dbReference type="AlphaFoldDB" id="A0AA39ZBX6"/>
<gene>
    <name evidence="4" type="ORF">QBC41DRAFT_128093</name>
</gene>
<protein>
    <submittedName>
        <fullName evidence="4">Metallo-dependent phosphatase-like protein</fullName>
    </submittedName>
</protein>
<feature type="region of interest" description="Disordered" evidence="1">
    <location>
        <begin position="253"/>
        <end position="292"/>
    </location>
</feature>
<feature type="compositionally biased region" description="Polar residues" evidence="1">
    <location>
        <begin position="109"/>
        <end position="123"/>
    </location>
</feature>